<dbReference type="PANTHER" id="PTHR43353">
    <property type="entry name" value="SUCCINATE-SEMIALDEHYDE DEHYDROGENASE, MITOCHONDRIAL"/>
    <property type="match status" value="1"/>
</dbReference>
<dbReference type="FunFam" id="3.40.605.10:FF:000005">
    <property type="entry name" value="Succinate-semialdehyde dehydrogenase I"/>
    <property type="match status" value="1"/>
</dbReference>
<dbReference type="CDD" id="cd07103">
    <property type="entry name" value="ALDH_F5_SSADH_GabD"/>
    <property type="match status" value="1"/>
</dbReference>
<dbReference type="FunFam" id="3.40.605.10:FF:000026">
    <property type="entry name" value="Aldehyde dehydrogenase, putative"/>
    <property type="match status" value="1"/>
</dbReference>
<evidence type="ECO:0000313" key="6">
    <source>
        <dbReference type="EMBL" id="RLV58524.1"/>
    </source>
</evidence>
<dbReference type="InterPro" id="IPR050740">
    <property type="entry name" value="Aldehyde_DH_Superfamily"/>
</dbReference>
<name>A0A3L8PTC8_9GAMM</name>
<dbReference type="FunFam" id="3.40.309.10:FF:000004">
    <property type="entry name" value="Succinate-semialdehyde dehydrogenase I"/>
    <property type="match status" value="1"/>
</dbReference>
<protein>
    <submittedName>
        <fullName evidence="6">NAD-dependent succinate-semialdehyde dehydrogenase</fullName>
    </submittedName>
</protein>
<dbReference type="PROSITE" id="PS00070">
    <property type="entry name" value="ALDEHYDE_DEHYDR_CYS"/>
    <property type="match status" value="1"/>
</dbReference>
<dbReference type="InterPro" id="IPR016161">
    <property type="entry name" value="Ald_DH/histidinol_DH"/>
</dbReference>
<dbReference type="OrthoDB" id="9812625at2"/>
<dbReference type="NCBIfam" id="TIGR01780">
    <property type="entry name" value="SSADH"/>
    <property type="match status" value="1"/>
</dbReference>
<dbReference type="AlphaFoldDB" id="A0A3L8PTC8"/>
<comment type="similarity">
    <text evidence="1 4">Belongs to the aldehyde dehydrogenase family.</text>
</comment>
<dbReference type="PANTHER" id="PTHR43353:SF5">
    <property type="entry name" value="SUCCINATE-SEMIALDEHYDE DEHYDROGENASE, MITOCHONDRIAL"/>
    <property type="match status" value="1"/>
</dbReference>
<dbReference type="Gene3D" id="3.40.605.10">
    <property type="entry name" value="Aldehyde Dehydrogenase, Chain A, domain 1"/>
    <property type="match status" value="1"/>
</dbReference>
<feature type="domain" description="Aldehyde dehydrogenase" evidence="5">
    <location>
        <begin position="19"/>
        <end position="482"/>
    </location>
</feature>
<feature type="active site" evidence="3">
    <location>
        <position position="255"/>
    </location>
</feature>
<evidence type="ECO:0000313" key="7">
    <source>
        <dbReference type="Proteomes" id="UP000281474"/>
    </source>
</evidence>
<evidence type="ECO:0000256" key="2">
    <source>
        <dbReference type="ARBA" id="ARBA00023002"/>
    </source>
</evidence>
<gene>
    <name evidence="6" type="ORF">D5018_16865</name>
</gene>
<keyword evidence="2 4" id="KW-0560">Oxidoreductase</keyword>
<dbReference type="EMBL" id="QZEI01000067">
    <property type="protein sequence ID" value="RLV58524.1"/>
    <property type="molecule type" value="Genomic_DNA"/>
</dbReference>
<dbReference type="SUPFAM" id="SSF53720">
    <property type="entry name" value="ALDH-like"/>
    <property type="match status" value="1"/>
</dbReference>
<keyword evidence="7" id="KW-1185">Reference proteome</keyword>
<dbReference type="InterPro" id="IPR016163">
    <property type="entry name" value="Ald_DH_C"/>
</dbReference>
<dbReference type="PROSITE" id="PS00687">
    <property type="entry name" value="ALDEHYDE_DEHYDR_GLU"/>
    <property type="match status" value="1"/>
</dbReference>
<evidence type="ECO:0000259" key="5">
    <source>
        <dbReference type="Pfam" id="PF00171"/>
    </source>
</evidence>
<dbReference type="GO" id="GO:0009450">
    <property type="term" value="P:gamma-aminobutyric acid catabolic process"/>
    <property type="evidence" value="ECO:0007669"/>
    <property type="project" value="InterPro"/>
</dbReference>
<dbReference type="InterPro" id="IPR010102">
    <property type="entry name" value="Succ_semiAld_DH"/>
</dbReference>
<dbReference type="InterPro" id="IPR016160">
    <property type="entry name" value="Ald_DH_CS_CYS"/>
</dbReference>
<comment type="caution">
    <text evidence="6">The sequence shown here is derived from an EMBL/GenBank/DDBJ whole genome shotgun (WGS) entry which is preliminary data.</text>
</comment>
<accession>A0A3L8PTC8</accession>
<evidence type="ECO:0000256" key="3">
    <source>
        <dbReference type="PROSITE-ProRule" id="PRU10007"/>
    </source>
</evidence>
<proteinExistence type="inferred from homology"/>
<dbReference type="GO" id="GO:0004777">
    <property type="term" value="F:succinate-semialdehyde dehydrogenase (NAD+) activity"/>
    <property type="evidence" value="ECO:0007669"/>
    <property type="project" value="TreeGrafter"/>
</dbReference>
<evidence type="ECO:0000256" key="4">
    <source>
        <dbReference type="RuleBase" id="RU003345"/>
    </source>
</evidence>
<dbReference type="Pfam" id="PF00171">
    <property type="entry name" value="Aldedh"/>
    <property type="match status" value="1"/>
</dbReference>
<reference evidence="6 7" key="1">
    <citation type="submission" date="2018-09" db="EMBL/GenBank/DDBJ databases">
        <title>Phylogeny of the Shewanellaceae, and recommendation for two new genera, Pseudoshewanella and Parashewanella.</title>
        <authorList>
            <person name="Wang G."/>
        </authorList>
    </citation>
    <scope>NUCLEOTIDE SEQUENCE [LARGE SCALE GENOMIC DNA]</scope>
    <source>
        <strain evidence="6 7">C51</strain>
    </source>
</reference>
<dbReference type="InterPro" id="IPR029510">
    <property type="entry name" value="Ald_DH_CS_GLU"/>
</dbReference>
<sequence length="486" mass="52222">MEQNESGLLKQQCYIHGHWLDAKNGSEMVISNPCDGGPIATVPNMGEEETQMAISSSEKAQKLWQQQSGHERSQQLLSWFELILANKDPLAELLTLEQGKPIKEAHGEITYAASFIQWYAEEAKRVSGELIASPSSENRIVVMKQAVGVTAAITPWNFPAAMITRKAAAALAAGCSMIVKPAPDTPLTALALAELADQAGIPAGVLNVITGDAKAIGKTLCESPVVRKLSFTGSTQVGRILMAQCAPTIKKLSLELGGNAPFIVFEDADIDAAVEGAIQSKFRNAGQTCVCANRIYVHESIYHQFSGKFAAAVTQLKVGRGDEDGTDIGPLINHQAVKKVQQHVDDALEKGARLLAGGKTTLVANAQKGHFFEPTVLTNMNDLMRIAKEETFGPVAPLFSFSDTDDVIRKANDTEYGLAAYFYAKDLSKVWLVAEALEYGIVGVNTGIISNEVAPFGGVKSSGLGREGGHQGLEEYLETKYINMKV</sequence>
<evidence type="ECO:0000256" key="1">
    <source>
        <dbReference type="ARBA" id="ARBA00009986"/>
    </source>
</evidence>
<organism evidence="6 7">
    <name type="scientific">Parashewanella curva</name>
    <dbReference type="NCBI Taxonomy" id="2338552"/>
    <lineage>
        <taxon>Bacteria</taxon>
        <taxon>Pseudomonadati</taxon>
        <taxon>Pseudomonadota</taxon>
        <taxon>Gammaproteobacteria</taxon>
        <taxon>Alteromonadales</taxon>
        <taxon>Shewanellaceae</taxon>
        <taxon>Parashewanella</taxon>
    </lineage>
</organism>
<dbReference type="Gene3D" id="3.40.309.10">
    <property type="entry name" value="Aldehyde Dehydrogenase, Chain A, domain 2"/>
    <property type="match status" value="1"/>
</dbReference>
<dbReference type="InterPro" id="IPR015590">
    <property type="entry name" value="Aldehyde_DH_dom"/>
</dbReference>
<dbReference type="RefSeq" id="WP_121840161.1">
    <property type="nucleotide sequence ID" value="NZ_ML014816.1"/>
</dbReference>
<dbReference type="GO" id="GO:0005829">
    <property type="term" value="C:cytosol"/>
    <property type="evidence" value="ECO:0007669"/>
    <property type="project" value="TreeGrafter"/>
</dbReference>
<dbReference type="InterPro" id="IPR016162">
    <property type="entry name" value="Ald_DH_N"/>
</dbReference>
<dbReference type="Proteomes" id="UP000281474">
    <property type="component" value="Unassembled WGS sequence"/>
</dbReference>